<protein>
    <recommendedName>
        <fullName evidence="6">Phospholipase/carboxylesterase/thioesterase domain-containing protein</fullName>
    </recommendedName>
</protein>
<dbReference type="PANTHER" id="PTHR43037:SF1">
    <property type="entry name" value="BLL1128 PROTEIN"/>
    <property type="match status" value="1"/>
</dbReference>
<reference evidence="4 5" key="1">
    <citation type="submission" date="2015-12" db="EMBL/GenBank/DDBJ databases">
        <title>Dictyostelia acquired genes for synthesis and detection of signals that induce cell-type specialization by lateral gene transfer from prokaryotes.</title>
        <authorList>
            <person name="Gloeckner G."/>
            <person name="Schaap P."/>
        </authorList>
    </citation>
    <scope>NUCLEOTIDE SEQUENCE [LARGE SCALE GENOMIC DNA]</scope>
    <source>
        <strain evidence="4 5">TK</strain>
    </source>
</reference>
<evidence type="ECO:0000256" key="3">
    <source>
        <dbReference type="SAM" id="SignalP"/>
    </source>
</evidence>
<keyword evidence="5" id="KW-1185">Reference proteome</keyword>
<evidence type="ECO:0000256" key="1">
    <source>
        <dbReference type="ARBA" id="ARBA00022729"/>
    </source>
</evidence>
<feature type="region of interest" description="Disordered" evidence="2">
    <location>
        <begin position="550"/>
        <end position="584"/>
    </location>
</feature>
<organism evidence="4 5">
    <name type="scientific">Tieghemostelium lacteum</name>
    <name type="common">Slime mold</name>
    <name type="synonym">Dictyostelium lacteum</name>
    <dbReference type="NCBI Taxonomy" id="361077"/>
    <lineage>
        <taxon>Eukaryota</taxon>
        <taxon>Amoebozoa</taxon>
        <taxon>Evosea</taxon>
        <taxon>Eumycetozoa</taxon>
        <taxon>Dictyostelia</taxon>
        <taxon>Dictyosteliales</taxon>
        <taxon>Raperosteliaceae</taxon>
        <taxon>Tieghemostelium</taxon>
    </lineage>
</organism>
<dbReference type="Proteomes" id="UP000076078">
    <property type="component" value="Unassembled WGS sequence"/>
</dbReference>
<evidence type="ECO:0000256" key="2">
    <source>
        <dbReference type="SAM" id="MobiDB-lite"/>
    </source>
</evidence>
<dbReference type="PANTHER" id="PTHR43037">
    <property type="entry name" value="UNNAMED PRODUCT-RELATED"/>
    <property type="match status" value="1"/>
</dbReference>
<dbReference type="InParanoid" id="A0A151ZI88"/>
<dbReference type="InterPro" id="IPR029058">
    <property type="entry name" value="AB_hydrolase_fold"/>
</dbReference>
<keyword evidence="1 3" id="KW-0732">Signal</keyword>
<dbReference type="InterPro" id="IPR050955">
    <property type="entry name" value="Plant_Biomass_Hydrol_Est"/>
</dbReference>
<dbReference type="Gene3D" id="3.40.50.1820">
    <property type="entry name" value="alpha/beta hydrolase"/>
    <property type="match status" value="3"/>
</dbReference>
<feature type="region of interest" description="Disordered" evidence="2">
    <location>
        <begin position="254"/>
        <end position="290"/>
    </location>
</feature>
<dbReference type="SUPFAM" id="SSF53474">
    <property type="entry name" value="alpha/beta-Hydrolases"/>
    <property type="match status" value="3"/>
</dbReference>
<evidence type="ECO:0008006" key="6">
    <source>
        <dbReference type="Google" id="ProtNLM"/>
    </source>
</evidence>
<dbReference type="AlphaFoldDB" id="A0A151ZI88"/>
<sequence>MKLLIIICLFYLINYSFTLTQTTESYLRGSSSVYFLQYLPPNYGNGTAAPVIIFLHGAGEGGNTESSLQNVKANGIPKFINDNTWPISLPFIVISPQVWSGWATAPDVQGIMNILVARHGANVDMSRVYLTGLSAGGIGSIIYAGSSLTAANSIAAMVTVCHAGNFANDQQALNIVNSHLPIWSFIGTEDSWYTDGLRVKNKLISLGMTPPQIFTEYPGLGHSIWDQTYNPLPNNPYNIYSWMLQFTNVRSPSTTSTVSTTSTTSAVSTTGPTTTTTTTATPTTTTTSSSTTGTIAFGTFTKRSRPSYGLWEYIPSFSNNNKYPVIVFLHGFDAYGTGSTTDLDKITTQSLPKLIKDQVWPSSYPFLVLAPQTNQGNWDNSVAVFDDLMLNYSSIIDNTRIYVTGQGRGAVGAQRLFSTSTRASTIAAVHMVRIFESVSTINANNMDSQSVPTWFYTNQDDPNVDPSYQSAWVNYLNSQAIVPAPKVTLNPTGGVNSFTTAYAVSNPSSLNLYTWLLQYTSTNRGVITPYTTSTTTTTTATTSTTASTTISTTSTTGAAPTTTTTGTTSAVTTTTTTSSSGGGNINSQTSKSFVKTQWGHMMYYLEYLPQGYGNGTKFPILIFLHGSGQKAAPAIENLQIIRSAADATIPYLIENHQWPQNFPFIVLSPQTEFWWSAPEVDAAVRLGQSYSQHGDQTRIYLTGVSMGGGGVWTYASASLANANLLAAIVPISSANVPETTDPFSSFILSHIPIWAFHDKNDPTVDKHFTTDWINGISSMSPSPIYTETNLNIHNIWNSIYIPNASTNPYYIYDWLLSKNNQR</sequence>
<comment type="caution">
    <text evidence="4">The sequence shown here is derived from an EMBL/GenBank/DDBJ whole genome shotgun (WGS) entry which is preliminary data.</text>
</comment>
<name>A0A151ZI88_TIELA</name>
<evidence type="ECO:0000313" key="4">
    <source>
        <dbReference type="EMBL" id="KYQ93564.1"/>
    </source>
</evidence>
<gene>
    <name evidence="4" type="ORF">DLAC_04935</name>
</gene>
<proteinExistence type="predicted"/>
<evidence type="ECO:0000313" key="5">
    <source>
        <dbReference type="Proteomes" id="UP000076078"/>
    </source>
</evidence>
<feature type="compositionally biased region" description="Low complexity" evidence="2">
    <location>
        <begin position="550"/>
        <end position="579"/>
    </location>
</feature>
<accession>A0A151ZI88</accession>
<feature type="chain" id="PRO_5007593323" description="Phospholipase/carboxylesterase/thioesterase domain-containing protein" evidence="3">
    <location>
        <begin position="19"/>
        <end position="822"/>
    </location>
</feature>
<dbReference type="OrthoDB" id="18700at2759"/>
<dbReference type="STRING" id="361077.A0A151ZI88"/>
<dbReference type="EMBL" id="LODT01000025">
    <property type="protein sequence ID" value="KYQ93564.1"/>
    <property type="molecule type" value="Genomic_DNA"/>
</dbReference>
<feature type="signal peptide" evidence="3">
    <location>
        <begin position="1"/>
        <end position="18"/>
    </location>
</feature>